<dbReference type="GO" id="GO:0003677">
    <property type="term" value="F:DNA binding"/>
    <property type="evidence" value="ECO:0007669"/>
    <property type="project" value="InterPro"/>
</dbReference>
<evidence type="ECO:0000313" key="3">
    <source>
        <dbReference type="EMBL" id="TQM99360.1"/>
    </source>
</evidence>
<dbReference type="SUPFAM" id="SSF53098">
    <property type="entry name" value="Ribonuclease H-like"/>
    <property type="match status" value="1"/>
</dbReference>
<comment type="caution">
    <text evidence="3">The sequence shown here is derived from an EMBL/GenBank/DDBJ whole genome shotgun (WGS) entry which is preliminary data.</text>
</comment>
<dbReference type="InterPro" id="IPR047952">
    <property type="entry name" value="Transpos_IS4"/>
</dbReference>
<feature type="domain" description="Transposase IS4 N-terminal" evidence="2">
    <location>
        <begin position="17"/>
        <end position="107"/>
    </location>
</feature>
<dbReference type="Pfam" id="PF13006">
    <property type="entry name" value="Nterm_IS4"/>
    <property type="match status" value="1"/>
</dbReference>
<name>A0A543KWA5_9BURK</name>
<dbReference type="GO" id="GO:0004803">
    <property type="term" value="F:transposase activity"/>
    <property type="evidence" value="ECO:0007669"/>
    <property type="project" value="InterPro"/>
</dbReference>
<evidence type="ECO:0000313" key="4">
    <source>
        <dbReference type="Proteomes" id="UP000316993"/>
    </source>
</evidence>
<dbReference type="GO" id="GO:0006313">
    <property type="term" value="P:DNA transposition"/>
    <property type="evidence" value="ECO:0007669"/>
    <property type="project" value="InterPro"/>
</dbReference>
<dbReference type="RefSeq" id="WP_142085443.1">
    <property type="nucleotide sequence ID" value="NZ_VFPV01000004.1"/>
</dbReference>
<reference evidence="3 4" key="1">
    <citation type="submission" date="2019-06" db="EMBL/GenBank/DDBJ databases">
        <title>Genomic Encyclopedia of Archaeal and Bacterial Type Strains, Phase II (KMG-II): from individual species to whole genera.</title>
        <authorList>
            <person name="Goeker M."/>
        </authorList>
    </citation>
    <scope>NUCLEOTIDE SEQUENCE [LARGE SCALE GENOMIC DNA]</scope>
    <source>
        <strain evidence="3 4">DSM 7270</strain>
    </source>
</reference>
<protein>
    <submittedName>
        <fullName evidence="3">DDE family transposase</fullName>
    </submittedName>
</protein>
<organism evidence="3 4">
    <name type="scientific">Acidovorax temperans</name>
    <dbReference type="NCBI Taxonomy" id="80878"/>
    <lineage>
        <taxon>Bacteria</taxon>
        <taxon>Pseudomonadati</taxon>
        <taxon>Pseudomonadota</taxon>
        <taxon>Betaproteobacteria</taxon>
        <taxon>Burkholderiales</taxon>
        <taxon>Comamonadaceae</taxon>
        <taxon>Acidovorax</taxon>
    </lineage>
</organism>
<dbReference type="AlphaFoldDB" id="A0A543KWA5"/>
<dbReference type="PANTHER" id="PTHR37529">
    <property type="entry name" value="TRANSPOSASE INSG FOR INSERTION SEQUENCE ELEMENT IS4-RELATED"/>
    <property type="match status" value="1"/>
</dbReference>
<dbReference type="InterPro" id="IPR002559">
    <property type="entry name" value="Transposase_11"/>
</dbReference>
<evidence type="ECO:0000259" key="2">
    <source>
        <dbReference type="Pfam" id="PF13006"/>
    </source>
</evidence>
<dbReference type="NCBIfam" id="NF033592">
    <property type="entry name" value="transpos_IS4_1"/>
    <property type="match status" value="1"/>
</dbReference>
<dbReference type="Proteomes" id="UP000316993">
    <property type="component" value="Unassembled WGS sequence"/>
</dbReference>
<sequence length="436" mass="49081">MSLLANALRETLPRVPDRLEQLSALIDPAWIAQALGTSGKASIRRRKLPAEHAVWLVIGLALFRDRPLWQVVQQLDLSLDGQAPPAPSVSVQARQRLGEEPLAELFALLTQAWSRPAVNVRQPLRVLAVDGVVWSAPDTPENRVELGSCSNQHGLSPWPQIRATCLMDTHSHEMLDAKLGAMDCGELSLAAQLRGEDHSVTLFDRAYFSAAFLLDWQAAGTQRHWLMRARDNLRHEIVQQLACGDALIRMPVSPQARKAHPHLPSHWQARLIEVSVGGRLRRFITSLPCPRTHPAQELAELYHQRWEIELGFREIKQTLQEGEPVLRSKQPALVRQELWGVLIAYTLLRRWMREMAAHVQVEPQRISFHTASYAIVNLLAVPSLDSAGTLPKQLAALLAQSRHFVLPPRRTGRRFPRVVKKRASKFPTKKCQSALN</sequence>
<dbReference type="InterPro" id="IPR024473">
    <property type="entry name" value="Transposases_IS4_N"/>
</dbReference>
<accession>A0A543KWA5</accession>
<proteinExistence type="predicted"/>
<dbReference type="InterPro" id="IPR012337">
    <property type="entry name" value="RNaseH-like_sf"/>
</dbReference>
<dbReference type="Pfam" id="PF01609">
    <property type="entry name" value="DDE_Tnp_1"/>
    <property type="match status" value="1"/>
</dbReference>
<dbReference type="EMBL" id="VFPV01000004">
    <property type="protein sequence ID" value="TQM99360.1"/>
    <property type="molecule type" value="Genomic_DNA"/>
</dbReference>
<dbReference type="PANTHER" id="PTHR37529:SF1">
    <property type="entry name" value="TRANSPOSASE INSG FOR INSERTION SEQUENCE ELEMENT IS4-RELATED"/>
    <property type="match status" value="1"/>
</dbReference>
<evidence type="ECO:0000259" key="1">
    <source>
        <dbReference type="Pfam" id="PF01609"/>
    </source>
</evidence>
<gene>
    <name evidence="3" type="ORF">BDD18_4013</name>
</gene>
<feature type="domain" description="Transposase IS4-like" evidence="1">
    <location>
        <begin position="123"/>
        <end position="347"/>
    </location>
</feature>